<organism evidence="2 3">
    <name type="scientific">Brevibacterium antiquum CNRZ 918</name>
    <dbReference type="NCBI Taxonomy" id="1255637"/>
    <lineage>
        <taxon>Bacteria</taxon>
        <taxon>Bacillati</taxon>
        <taxon>Actinomycetota</taxon>
        <taxon>Actinomycetes</taxon>
        <taxon>Micrococcales</taxon>
        <taxon>Brevibacteriaceae</taxon>
        <taxon>Brevibacterium</taxon>
    </lineage>
</organism>
<dbReference type="Proteomes" id="UP000234433">
    <property type="component" value="Unassembled WGS sequence"/>
</dbReference>
<sequence>MKAFGKSKSNHAEAEAGNRDAHAGTRSVNELTVGDLREQLAEIDPDVKVNIVIGDCDDDQYSGWNGELFSWNRGEEYVILFGHVEDNMEASVREAYPENF</sequence>
<proteinExistence type="predicted"/>
<evidence type="ECO:0000313" key="2">
    <source>
        <dbReference type="EMBL" id="SMX97855.1"/>
    </source>
</evidence>
<protein>
    <submittedName>
        <fullName evidence="2">Uncharacterized protein</fullName>
    </submittedName>
</protein>
<dbReference type="RefSeq" id="WP_101620417.1">
    <property type="nucleotide sequence ID" value="NZ_FXZD01000007.1"/>
</dbReference>
<name>A0A2H1KDF4_9MICO</name>
<gene>
    <name evidence="2" type="ORF">BANT918_02365</name>
</gene>
<dbReference type="AlphaFoldDB" id="A0A2H1KDF4"/>
<feature type="region of interest" description="Disordered" evidence="1">
    <location>
        <begin position="1"/>
        <end position="28"/>
    </location>
</feature>
<feature type="compositionally biased region" description="Basic and acidic residues" evidence="1">
    <location>
        <begin position="10"/>
        <end position="23"/>
    </location>
</feature>
<accession>A0A2H1KDF4</accession>
<reference evidence="2 3" key="1">
    <citation type="submission" date="2017-03" db="EMBL/GenBank/DDBJ databases">
        <authorList>
            <person name="Afonso C.L."/>
            <person name="Miller P.J."/>
            <person name="Scott M.A."/>
            <person name="Spackman E."/>
            <person name="Goraichik I."/>
            <person name="Dimitrov K.M."/>
            <person name="Suarez D.L."/>
            <person name="Swayne D.E."/>
        </authorList>
    </citation>
    <scope>NUCLEOTIDE SEQUENCE [LARGE SCALE GENOMIC DNA]</scope>
    <source>
        <strain evidence="2 3">CNRZ 918</strain>
    </source>
</reference>
<evidence type="ECO:0000313" key="3">
    <source>
        <dbReference type="Proteomes" id="UP000234433"/>
    </source>
</evidence>
<evidence type="ECO:0000256" key="1">
    <source>
        <dbReference type="SAM" id="MobiDB-lite"/>
    </source>
</evidence>
<dbReference type="EMBL" id="FXZD01000007">
    <property type="protein sequence ID" value="SMX97855.1"/>
    <property type="molecule type" value="Genomic_DNA"/>
</dbReference>